<reference evidence="1 2" key="1">
    <citation type="submission" date="2020-09" db="EMBL/GenBank/DDBJ databases">
        <title>Paenibacillus sp. strain PR3 16S rRNA gene Genome sequencing and assembly.</title>
        <authorList>
            <person name="Kim J."/>
        </authorList>
    </citation>
    <scope>NUCLEOTIDE SEQUENCE [LARGE SCALE GENOMIC DNA]</scope>
    <source>
        <strain evidence="1 2">PR3</strain>
    </source>
</reference>
<dbReference type="EMBL" id="JACXZA010000001">
    <property type="protein sequence ID" value="MBD3917212.1"/>
    <property type="molecule type" value="Genomic_DNA"/>
</dbReference>
<dbReference type="RefSeq" id="WP_191201540.1">
    <property type="nucleotide sequence ID" value="NZ_JACXZA010000001.1"/>
</dbReference>
<sequence length="247" mass="27031">MKAVLFIAAVLLVIAIVYWKSNSPKYSDKPDEITIQPKPKAPLQFDSTPDQPQAFGYKTQWFAVKSTDTDSVVQALGFKDVHAANWSTGMAGAFGSDGDYYFVTPPVQGWTFIVNTGMPALGEKHEEDVRQAAPIKTIISLSQTFGEAYYYGSHRIVSYYAWAKAMNGELVRAYGYLGESGEILADVGALTEEESQLHMQFGDPVTDEDAKWPNEEDVIAIAAAWTVNPLTQQAGLGTGYVGRLVSN</sequence>
<gene>
    <name evidence="1" type="ORF">H8B09_00480</name>
</gene>
<comment type="caution">
    <text evidence="1">The sequence shown here is derived from an EMBL/GenBank/DDBJ whole genome shotgun (WGS) entry which is preliminary data.</text>
</comment>
<evidence type="ECO:0000313" key="2">
    <source>
        <dbReference type="Proteomes" id="UP000609346"/>
    </source>
</evidence>
<keyword evidence="2" id="KW-1185">Reference proteome</keyword>
<proteinExistence type="predicted"/>
<evidence type="ECO:0000313" key="1">
    <source>
        <dbReference type="EMBL" id="MBD3917212.1"/>
    </source>
</evidence>
<protein>
    <submittedName>
        <fullName evidence="1">Uncharacterized protein</fullName>
    </submittedName>
</protein>
<organism evidence="1 2">
    <name type="scientific">Paenibacillus terricola</name>
    <dbReference type="NCBI Taxonomy" id="2763503"/>
    <lineage>
        <taxon>Bacteria</taxon>
        <taxon>Bacillati</taxon>
        <taxon>Bacillota</taxon>
        <taxon>Bacilli</taxon>
        <taxon>Bacillales</taxon>
        <taxon>Paenibacillaceae</taxon>
        <taxon>Paenibacillus</taxon>
    </lineage>
</organism>
<dbReference type="Proteomes" id="UP000609346">
    <property type="component" value="Unassembled WGS sequence"/>
</dbReference>
<accession>A0ABR8MQP5</accession>
<name>A0ABR8MQP5_9BACL</name>